<protein>
    <submittedName>
        <fullName evidence="1">Uncharacterized protein</fullName>
    </submittedName>
</protein>
<evidence type="ECO:0000313" key="1">
    <source>
        <dbReference type="EMBL" id="KAF5322243.1"/>
    </source>
</evidence>
<organism evidence="1 2">
    <name type="scientific">Psilocybe cf. subviscida</name>
    <dbReference type="NCBI Taxonomy" id="2480587"/>
    <lineage>
        <taxon>Eukaryota</taxon>
        <taxon>Fungi</taxon>
        <taxon>Dikarya</taxon>
        <taxon>Basidiomycota</taxon>
        <taxon>Agaricomycotina</taxon>
        <taxon>Agaricomycetes</taxon>
        <taxon>Agaricomycetidae</taxon>
        <taxon>Agaricales</taxon>
        <taxon>Agaricineae</taxon>
        <taxon>Strophariaceae</taxon>
        <taxon>Psilocybe</taxon>
    </lineage>
</organism>
<name>A0A8H5F3U0_9AGAR</name>
<reference evidence="1 2" key="1">
    <citation type="journal article" date="2020" name="ISME J.">
        <title>Uncovering the hidden diversity of litter-decomposition mechanisms in mushroom-forming fungi.</title>
        <authorList>
            <person name="Floudas D."/>
            <person name="Bentzer J."/>
            <person name="Ahren D."/>
            <person name="Johansson T."/>
            <person name="Persson P."/>
            <person name="Tunlid A."/>
        </authorList>
    </citation>
    <scope>NUCLEOTIDE SEQUENCE [LARGE SCALE GENOMIC DNA]</scope>
    <source>
        <strain evidence="1 2">CBS 101986</strain>
    </source>
</reference>
<comment type="caution">
    <text evidence="1">The sequence shown here is derived from an EMBL/GenBank/DDBJ whole genome shotgun (WGS) entry which is preliminary data.</text>
</comment>
<gene>
    <name evidence="1" type="ORF">D9619_000314</name>
</gene>
<accession>A0A8H5F3U0</accession>
<dbReference type="AlphaFoldDB" id="A0A8H5F3U0"/>
<proteinExistence type="predicted"/>
<keyword evidence="2" id="KW-1185">Reference proteome</keyword>
<sequence>MPILSRPIPAFPLEILERIVDCHAEHGKEERDPTSLAKSLRTKHSQTLLACHMVSKQFRSCALRHICRNVSIALYDTSHRLQLTQHTIFGEANTTLGSLVPLVKEVTISIVSTPTPVYKPQLPPGLHKDALIRLLIACAERTAIRKLSLVANLGNVGPRFELDWMSLPSDILEVFKSLLKLPSVSSLCLRDVVNLPAPLLEMANAHLHTLKVIHCVSMEDVSFSSDGMQPSMGSSVVPLFQFPLGFTQDGLQIVQVVSGVVCEYNTSWGVIGPASDTLKHLSIRDSEEMCDLPPEYCKKLTISSFPQLESFSYSYNCSGFSTMFTTLHDVVRFFDVSQLMPNLRAIELFLYLDESVAITQETVDWMVENDSHWRALDRSLSRKLFSGLEKVFIHIDL</sequence>
<dbReference type="EMBL" id="JAACJJ010000028">
    <property type="protein sequence ID" value="KAF5322243.1"/>
    <property type="molecule type" value="Genomic_DNA"/>
</dbReference>
<evidence type="ECO:0000313" key="2">
    <source>
        <dbReference type="Proteomes" id="UP000567179"/>
    </source>
</evidence>
<dbReference type="Proteomes" id="UP000567179">
    <property type="component" value="Unassembled WGS sequence"/>
</dbReference>